<protein>
    <recommendedName>
        <fullName evidence="11">O-acyltransferase</fullName>
    </recommendedName>
</protein>
<dbReference type="GO" id="GO:0019432">
    <property type="term" value="P:triglyceride biosynthetic process"/>
    <property type="evidence" value="ECO:0007669"/>
    <property type="project" value="TreeGrafter"/>
</dbReference>
<evidence type="ECO:0000256" key="1">
    <source>
        <dbReference type="ARBA" id="ARBA00004477"/>
    </source>
</evidence>
<feature type="transmembrane region" description="Helical" evidence="14">
    <location>
        <begin position="534"/>
        <end position="555"/>
    </location>
</feature>
<dbReference type="InterPro" id="IPR004299">
    <property type="entry name" value="MBOAT_fam"/>
</dbReference>
<reference evidence="15 16" key="1">
    <citation type="journal article" date="2014" name="BMC Genomics">
        <title>Comparative genomics of the major fungal agents of human and animal Sporotrichosis: Sporothrix schenckii and Sporothrix brasiliensis.</title>
        <authorList>
            <person name="Teixeira M.M."/>
            <person name="de Almeida L.G."/>
            <person name="Kubitschek-Barreira P."/>
            <person name="Alves F.L."/>
            <person name="Kioshima E.S."/>
            <person name="Abadio A.K."/>
            <person name="Fernandes L."/>
            <person name="Derengowski L.S."/>
            <person name="Ferreira K.S."/>
            <person name="Souza R.C."/>
            <person name="Ruiz J.C."/>
            <person name="de Andrade N.C."/>
            <person name="Paes H.C."/>
            <person name="Nicola A.M."/>
            <person name="Albuquerque P."/>
            <person name="Gerber A.L."/>
            <person name="Martins V.P."/>
            <person name="Peconick L.D."/>
            <person name="Neto A.V."/>
            <person name="Chaucanez C.B."/>
            <person name="Silva P.A."/>
            <person name="Cunha O.L."/>
            <person name="de Oliveira F.F."/>
            <person name="dos Santos T.C."/>
            <person name="Barros A.L."/>
            <person name="Soares M.A."/>
            <person name="de Oliveira L.M."/>
            <person name="Marini M.M."/>
            <person name="Villalobos-Duno H."/>
            <person name="Cunha M.M."/>
            <person name="de Hoog S."/>
            <person name="da Silveira J.F."/>
            <person name="Henrissat B."/>
            <person name="Nino-Vega G.A."/>
            <person name="Cisalpino P.S."/>
            <person name="Mora-Montes H.M."/>
            <person name="Almeida S.R."/>
            <person name="Stajich J.E."/>
            <person name="Lopes-Bezerra L.M."/>
            <person name="Vasconcelos A.T."/>
            <person name="Felipe M.S."/>
        </authorList>
    </citation>
    <scope>NUCLEOTIDE SEQUENCE [LARGE SCALE GENOMIC DNA]</scope>
    <source>
        <strain evidence="15 16">5110</strain>
    </source>
</reference>
<feature type="region of interest" description="Disordered" evidence="13">
    <location>
        <begin position="99"/>
        <end position="135"/>
    </location>
</feature>
<evidence type="ECO:0000313" key="15">
    <source>
        <dbReference type="EMBL" id="KIH90587.1"/>
    </source>
</evidence>
<dbReference type="AlphaFoldDB" id="A0A0C2J076"/>
<comment type="pathway">
    <text evidence="2">Lipid metabolism.</text>
</comment>
<feature type="region of interest" description="Disordered" evidence="13">
    <location>
        <begin position="266"/>
        <end position="292"/>
    </location>
</feature>
<feature type="active site" evidence="12">
    <location>
        <position position="556"/>
    </location>
</feature>
<evidence type="ECO:0000256" key="2">
    <source>
        <dbReference type="ARBA" id="ARBA00005189"/>
    </source>
</evidence>
<dbReference type="GeneID" id="63673594"/>
<keyword evidence="16" id="KW-1185">Reference proteome</keyword>
<dbReference type="Proteomes" id="UP000031575">
    <property type="component" value="Unassembled WGS sequence"/>
</dbReference>
<keyword evidence="5 14" id="KW-0812">Transmembrane</keyword>
<organism evidence="15 16">
    <name type="scientific">Sporothrix brasiliensis 5110</name>
    <dbReference type="NCBI Taxonomy" id="1398154"/>
    <lineage>
        <taxon>Eukaryota</taxon>
        <taxon>Fungi</taxon>
        <taxon>Dikarya</taxon>
        <taxon>Ascomycota</taxon>
        <taxon>Pezizomycotina</taxon>
        <taxon>Sordariomycetes</taxon>
        <taxon>Sordariomycetidae</taxon>
        <taxon>Ophiostomatales</taxon>
        <taxon>Ophiostomataceae</taxon>
        <taxon>Sporothrix</taxon>
    </lineage>
</organism>
<comment type="function">
    <text evidence="10">Sterol O-acyltransferase that catalyzes the formation of stery esters.</text>
</comment>
<evidence type="ECO:0000256" key="12">
    <source>
        <dbReference type="PIRSR" id="PIRSR000439-1"/>
    </source>
</evidence>
<dbReference type="OrthoDB" id="10039049at2759"/>
<accession>A0A0C2J076</accession>
<gene>
    <name evidence="15" type="ORF">SPBR_00354</name>
</gene>
<feature type="transmembrane region" description="Helical" evidence="14">
    <location>
        <begin position="305"/>
        <end position="327"/>
    </location>
</feature>
<evidence type="ECO:0000256" key="9">
    <source>
        <dbReference type="ARBA" id="ARBA00023315"/>
    </source>
</evidence>
<evidence type="ECO:0000256" key="3">
    <source>
        <dbReference type="ARBA" id="ARBA00009010"/>
    </source>
</evidence>
<dbReference type="RefSeq" id="XP_040618597.1">
    <property type="nucleotide sequence ID" value="XM_040758673.1"/>
</dbReference>
<keyword evidence="9 11" id="KW-0012">Acyltransferase</keyword>
<feature type="compositionally biased region" description="Low complexity" evidence="13">
    <location>
        <begin position="266"/>
        <end position="290"/>
    </location>
</feature>
<feature type="transmembrane region" description="Helical" evidence="14">
    <location>
        <begin position="598"/>
        <end position="623"/>
    </location>
</feature>
<keyword evidence="7 14" id="KW-1133">Transmembrane helix</keyword>
<feature type="transmembrane region" description="Helical" evidence="14">
    <location>
        <begin position="472"/>
        <end position="491"/>
    </location>
</feature>
<evidence type="ECO:0000256" key="13">
    <source>
        <dbReference type="SAM" id="MobiDB-lite"/>
    </source>
</evidence>
<dbReference type="Pfam" id="PF03062">
    <property type="entry name" value="MBOAT"/>
    <property type="match status" value="1"/>
</dbReference>
<evidence type="ECO:0000256" key="11">
    <source>
        <dbReference type="PIRNR" id="PIRNR000439"/>
    </source>
</evidence>
<dbReference type="PANTHER" id="PTHR10408">
    <property type="entry name" value="STEROL O-ACYLTRANSFERASE"/>
    <property type="match status" value="1"/>
</dbReference>
<evidence type="ECO:0000256" key="10">
    <source>
        <dbReference type="ARBA" id="ARBA00023568"/>
    </source>
</evidence>
<comment type="similarity">
    <text evidence="3 11">Belongs to the membrane-bound acyltransferase family. Sterol o-acyltransferase subfamily.</text>
</comment>
<comment type="subcellular location">
    <subcellularLocation>
        <location evidence="1 11">Endoplasmic reticulum membrane</location>
        <topology evidence="1 11">Multi-pass membrane protein</topology>
    </subcellularLocation>
</comment>
<dbReference type="EMBL" id="AWTV01000008">
    <property type="protein sequence ID" value="KIH90587.1"/>
    <property type="molecule type" value="Genomic_DNA"/>
</dbReference>
<sequence length="639" mass="70458">MNSSIGLAAHLAIGNGRCTTVSQTTKNSSPPVSALEDLEDRAANDGSTAYSTSAASHANAKTAMSATSNAFNASNALSAEIHANTKAPVTDMADTTTAANASASGLTQRRNRNEPVPARLTKETSENDGTPIEPQHDDATIQQLRKAFQRKYRHVAAIHSKTQPSCLSHDSVASPSFLGFRNLMVIVLVAGNLRLMIENIQKQQYGVLICVRCHDFRQHDVLLGLVLFLSIPLHLFVALLIELGASQQAQVWRKRTTAAKLQNKIGAAGSHSSSGSSSSNGAKSSTGASSPTEDEARRFTALWHVVAWLHAANISMALAIASYVVYFHIHHPLVGTLVEVHAIVVWLKTASYAFTNRDLRHAYLHPSRGEREALPALYAQCPYPENITFGNLVYFWWAPTLVYQPAYPRAPGPIRWMFVAKRLAEVFGLSVFIWFCSAQYAAPVLQNSLAKIASLDLFAILERLLKLSTISLVVWLAGFFAVFQSFLNAIAEITRFGDRGFYDDWWNSESLGTYWRTWNKPVYHFFRRHVYSPLLGRGWSPMAASLMVFLISALLHELAVGIPTHNIIGVAFFGMLLQLPLIFLTMPLEKMHSATGRLIGNCTFWISFTVLGQPFAALMYFYAWQAKYGSVSKQLASHP</sequence>
<evidence type="ECO:0000256" key="7">
    <source>
        <dbReference type="ARBA" id="ARBA00022989"/>
    </source>
</evidence>
<name>A0A0C2J076_9PEZI</name>
<evidence type="ECO:0000256" key="6">
    <source>
        <dbReference type="ARBA" id="ARBA00022824"/>
    </source>
</evidence>
<keyword evidence="6 11" id="KW-0256">Endoplasmic reticulum</keyword>
<dbReference type="GO" id="GO:0005789">
    <property type="term" value="C:endoplasmic reticulum membrane"/>
    <property type="evidence" value="ECO:0007669"/>
    <property type="project" value="UniProtKB-SubCell"/>
</dbReference>
<keyword evidence="4 11" id="KW-0808">Transferase</keyword>
<evidence type="ECO:0000256" key="14">
    <source>
        <dbReference type="SAM" id="Phobius"/>
    </source>
</evidence>
<proteinExistence type="inferred from homology"/>
<keyword evidence="8 11" id="KW-0472">Membrane</keyword>
<dbReference type="PIRSF" id="PIRSF000439">
    <property type="entry name" value="Oat_ACAT_DAG_ARE"/>
    <property type="match status" value="1"/>
</dbReference>
<evidence type="ECO:0000256" key="5">
    <source>
        <dbReference type="ARBA" id="ARBA00022692"/>
    </source>
</evidence>
<dbReference type="HOGENOM" id="CLU_018190_3_0_1"/>
<dbReference type="InterPro" id="IPR014371">
    <property type="entry name" value="Oat_ACAT_DAG_ARE"/>
</dbReference>
<evidence type="ECO:0000256" key="4">
    <source>
        <dbReference type="ARBA" id="ARBA00022679"/>
    </source>
</evidence>
<feature type="transmembrane region" description="Helical" evidence="14">
    <location>
        <begin position="333"/>
        <end position="354"/>
    </location>
</feature>
<dbReference type="GO" id="GO:0004144">
    <property type="term" value="F:diacylglycerol O-acyltransferase activity"/>
    <property type="evidence" value="ECO:0007669"/>
    <property type="project" value="TreeGrafter"/>
</dbReference>
<feature type="transmembrane region" description="Helical" evidence="14">
    <location>
        <begin position="567"/>
        <end position="586"/>
    </location>
</feature>
<dbReference type="VEuPathDB" id="FungiDB:SPBR_00354"/>
<comment type="caution">
    <text evidence="15">The sequence shown here is derived from an EMBL/GenBank/DDBJ whole genome shotgun (WGS) entry which is preliminary data.</text>
</comment>
<evidence type="ECO:0000313" key="16">
    <source>
        <dbReference type="Proteomes" id="UP000031575"/>
    </source>
</evidence>
<feature type="transmembrane region" description="Helical" evidence="14">
    <location>
        <begin position="423"/>
        <end position="442"/>
    </location>
</feature>
<evidence type="ECO:0000256" key="8">
    <source>
        <dbReference type="ARBA" id="ARBA00023136"/>
    </source>
</evidence>
<feature type="transmembrane region" description="Helical" evidence="14">
    <location>
        <begin position="221"/>
        <end position="245"/>
    </location>
</feature>
<dbReference type="PANTHER" id="PTHR10408:SF7">
    <property type="entry name" value="DIACYLGLYCEROL O-ACYLTRANSFERASE 1"/>
    <property type="match status" value="1"/>
</dbReference>